<dbReference type="EMBL" id="JAPJUH010000003">
    <property type="protein sequence ID" value="MCX3265016.1"/>
    <property type="molecule type" value="Genomic_DNA"/>
</dbReference>
<accession>A0A9X3I8R6</accession>
<proteinExistence type="predicted"/>
<dbReference type="Pfam" id="PF21956">
    <property type="entry name" value="DUF6922"/>
    <property type="match status" value="1"/>
</dbReference>
<keyword evidence="3" id="KW-1185">Reference proteome</keyword>
<evidence type="ECO:0000259" key="1">
    <source>
        <dbReference type="Pfam" id="PF21956"/>
    </source>
</evidence>
<evidence type="ECO:0000313" key="2">
    <source>
        <dbReference type="EMBL" id="MCX3265016.1"/>
    </source>
</evidence>
<gene>
    <name evidence="2" type="ORF">OQZ29_09680</name>
</gene>
<dbReference type="Proteomes" id="UP001142592">
    <property type="component" value="Unassembled WGS sequence"/>
</dbReference>
<dbReference type="InterPro" id="IPR053830">
    <property type="entry name" value="DUF6922"/>
</dbReference>
<organism evidence="2 3">
    <name type="scientific">Pedobacter agri</name>
    <dbReference type="NCBI Taxonomy" id="454586"/>
    <lineage>
        <taxon>Bacteria</taxon>
        <taxon>Pseudomonadati</taxon>
        <taxon>Bacteroidota</taxon>
        <taxon>Sphingobacteriia</taxon>
        <taxon>Sphingobacteriales</taxon>
        <taxon>Sphingobacteriaceae</taxon>
        <taxon>Pedobacter</taxon>
    </lineage>
</organism>
<feature type="domain" description="DUF6922" evidence="1">
    <location>
        <begin position="11"/>
        <end position="62"/>
    </location>
</feature>
<dbReference type="AlphaFoldDB" id="A0A9X3I8R6"/>
<evidence type="ECO:0000313" key="3">
    <source>
        <dbReference type="Proteomes" id="UP001142592"/>
    </source>
</evidence>
<comment type="caution">
    <text evidence="2">The sequence shown here is derived from an EMBL/GenBank/DDBJ whole genome shotgun (WGS) entry which is preliminary data.</text>
</comment>
<dbReference type="RefSeq" id="WP_010601965.1">
    <property type="nucleotide sequence ID" value="NZ_JAPJUH010000003.1"/>
</dbReference>
<reference evidence="2" key="1">
    <citation type="submission" date="2022-11" db="EMBL/GenBank/DDBJ databases">
        <authorList>
            <person name="Graham C."/>
            <person name="Newman J.D."/>
        </authorList>
    </citation>
    <scope>NUCLEOTIDE SEQUENCE</scope>
    <source>
        <strain evidence="2">DSM 19486</strain>
    </source>
</reference>
<sequence>MRSAVNISEVLPAHLFWDVNISSLDVVADKDFIIPRALFATTEDTFDVDISLLEQFYNHDEILVQLKKTKERISNLVCTLVARRYHVKHFSRY</sequence>
<protein>
    <recommendedName>
        <fullName evidence="1">DUF6922 domain-containing protein</fullName>
    </recommendedName>
</protein>
<name>A0A9X3I8R6_9SPHI</name>